<dbReference type="Proteomes" id="UP001426770">
    <property type="component" value="Unassembled WGS sequence"/>
</dbReference>
<organism evidence="2 3">
    <name type="scientific">Demequina sediminis</name>
    <dbReference type="NCBI Taxonomy" id="1930058"/>
    <lineage>
        <taxon>Bacteria</taxon>
        <taxon>Bacillati</taxon>
        <taxon>Actinomycetota</taxon>
        <taxon>Actinomycetes</taxon>
        <taxon>Micrococcales</taxon>
        <taxon>Demequinaceae</taxon>
        <taxon>Demequina</taxon>
    </lineage>
</organism>
<evidence type="ECO:0000313" key="3">
    <source>
        <dbReference type="Proteomes" id="UP001426770"/>
    </source>
</evidence>
<feature type="chain" id="PRO_5046848608" evidence="1">
    <location>
        <begin position="21"/>
        <end position="161"/>
    </location>
</feature>
<evidence type="ECO:0000313" key="2">
    <source>
        <dbReference type="EMBL" id="GAA5518714.1"/>
    </source>
</evidence>
<keyword evidence="3" id="KW-1185">Reference proteome</keyword>
<keyword evidence="1" id="KW-0732">Signal</keyword>
<sequence>MRAAVRMAAVVALMSACAPADDAGGADPTARVAAPACAETLAPARGDATAAARAPEIREFDAAWLCVYTLGEEWTLADGPAPIEDLEAVRVLVDALAPADLMSPCTMELGPEYVLTLATGEELTRIVIDAYGCRWARVEGEDGLLATPDGVIAELDRLAGT</sequence>
<reference evidence="2 3" key="1">
    <citation type="submission" date="2024-02" db="EMBL/GenBank/DDBJ databases">
        <title>Lysinimicrobium sediminis NBRC 112286.</title>
        <authorList>
            <person name="Ichikawa N."/>
            <person name="Katano-Makiyama Y."/>
            <person name="Hidaka K."/>
        </authorList>
    </citation>
    <scope>NUCLEOTIDE SEQUENCE [LARGE SCALE GENOMIC DNA]</scope>
    <source>
        <strain evidence="2 3">NBRC 112286</strain>
    </source>
</reference>
<proteinExistence type="predicted"/>
<comment type="caution">
    <text evidence="2">The sequence shown here is derived from an EMBL/GenBank/DDBJ whole genome shotgun (WGS) entry which is preliminary data.</text>
</comment>
<protein>
    <submittedName>
        <fullName evidence="2">Uncharacterized protein</fullName>
    </submittedName>
</protein>
<gene>
    <name evidence="2" type="ORF">Lsed01_01147</name>
</gene>
<dbReference type="RefSeq" id="WP_286216300.1">
    <property type="nucleotide sequence ID" value="NZ_AP027736.1"/>
</dbReference>
<dbReference type="PROSITE" id="PS51257">
    <property type="entry name" value="PROKAR_LIPOPROTEIN"/>
    <property type="match status" value="1"/>
</dbReference>
<name>A0ABP9WGL9_9MICO</name>
<dbReference type="EMBL" id="BAABRR010000005">
    <property type="protein sequence ID" value="GAA5518714.1"/>
    <property type="molecule type" value="Genomic_DNA"/>
</dbReference>
<evidence type="ECO:0000256" key="1">
    <source>
        <dbReference type="SAM" id="SignalP"/>
    </source>
</evidence>
<feature type="signal peptide" evidence="1">
    <location>
        <begin position="1"/>
        <end position="20"/>
    </location>
</feature>
<accession>A0ABP9WGL9</accession>